<evidence type="ECO:0000313" key="3">
    <source>
        <dbReference type="Proteomes" id="UP001055105"/>
    </source>
</evidence>
<evidence type="ECO:0000256" key="1">
    <source>
        <dbReference type="SAM" id="SignalP"/>
    </source>
</evidence>
<dbReference type="Proteomes" id="UP001055105">
    <property type="component" value="Unassembled WGS sequence"/>
</dbReference>
<name>A0AA37KLE0_9BACT</name>
<reference evidence="2" key="1">
    <citation type="submission" date="2022-01" db="EMBL/GenBank/DDBJ databases">
        <title>Novel bile acid biosynthetic pathways are enriched in the microbiome of centenarians.</title>
        <authorList>
            <person name="Sato Y."/>
            <person name="Atarashi K."/>
            <person name="Plichta R.D."/>
            <person name="Arai Y."/>
            <person name="Sasajima S."/>
            <person name="Kearney M.S."/>
            <person name="Suda W."/>
            <person name="Takeshita K."/>
            <person name="Sasaki T."/>
            <person name="Okamoto S."/>
            <person name="Skelly N.A."/>
            <person name="Okamura Y."/>
            <person name="Vlamakis H."/>
            <person name="Li Y."/>
            <person name="Tanoue T."/>
            <person name="Takei H."/>
            <person name="Nittono H."/>
            <person name="Narushima S."/>
            <person name="Irie J."/>
            <person name="Itoh H."/>
            <person name="Moriya K."/>
            <person name="Sugiura Y."/>
            <person name="Suematsu M."/>
            <person name="Moritoki N."/>
            <person name="Shibata S."/>
            <person name="Littman R.D."/>
            <person name="Fischbach A.M."/>
            <person name="Uwamino Y."/>
            <person name="Inoue T."/>
            <person name="Honda A."/>
            <person name="Hattori M."/>
            <person name="Murai T."/>
            <person name="Xavier J.R."/>
            <person name="Hirose N."/>
            <person name="Honda K."/>
        </authorList>
    </citation>
    <scope>NUCLEOTIDE SEQUENCE</scope>
    <source>
        <strain evidence="2">CE91-St16</strain>
    </source>
</reference>
<accession>A0AA37KLE0</accession>
<gene>
    <name evidence="2" type="ORF">CE91St16_00570</name>
</gene>
<feature type="chain" id="PRO_5041205958" description="Lipoprotein" evidence="1">
    <location>
        <begin position="28"/>
        <end position="177"/>
    </location>
</feature>
<protein>
    <recommendedName>
        <fullName evidence="4">Lipoprotein</fullName>
    </recommendedName>
</protein>
<comment type="caution">
    <text evidence="2">The sequence shown here is derived from an EMBL/GenBank/DDBJ whole genome shotgun (WGS) entry which is preliminary data.</text>
</comment>
<evidence type="ECO:0008006" key="4">
    <source>
        <dbReference type="Google" id="ProtNLM"/>
    </source>
</evidence>
<keyword evidence="1" id="KW-0732">Signal</keyword>
<dbReference type="RefSeq" id="WP_244075846.1">
    <property type="nucleotide sequence ID" value="NZ_AP025581.1"/>
</dbReference>
<sequence length="177" mass="20741">MRRYIKLNLIISVFAMCLLGLGCKSNAPKYESKYQAVYEYINNCENLVFWKGDICSEKYKDQFPINIFTQFLPEADKYVYQNASGLQPLINYIFNRNIQSDLYVAFSSERNNVIRAILIRCPFDRKNRIAQEMTPEDYIDNISAGLLFPDVNFIFTFNRDNSIKTVSTQVYDENIEL</sequence>
<dbReference type="AlphaFoldDB" id="A0AA37KLE0"/>
<evidence type="ECO:0000313" key="2">
    <source>
        <dbReference type="EMBL" id="GKI17149.1"/>
    </source>
</evidence>
<dbReference type="PROSITE" id="PS51257">
    <property type="entry name" value="PROKAR_LIPOPROTEIN"/>
    <property type="match status" value="1"/>
</dbReference>
<feature type="signal peptide" evidence="1">
    <location>
        <begin position="1"/>
        <end position="27"/>
    </location>
</feature>
<proteinExistence type="predicted"/>
<organism evidence="2 3">
    <name type="scientific">Alistipes finegoldii</name>
    <dbReference type="NCBI Taxonomy" id="214856"/>
    <lineage>
        <taxon>Bacteria</taxon>
        <taxon>Pseudomonadati</taxon>
        <taxon>Bacteroidota</taxon>
        <taxon>Bacteroidia</taxon>
        <taxon>Bacteroidales</taxon>
        <taxon>Rikenellaceae</taxon>
        <taxon>Alistipes</taxon>
    </lineage>
</organism>
<dbReference type="EMBL" id="BQOL01000001">
    <property type="protein sequence ID" value="GKI17149.1"/>
    <property type="molecule type" value="Genomic_DNA"/>
</dbReference>